<feature type="chain" id="PRO_5002172528" evidence="2">
    <location>
        <begin position="18"/>
        <end position="155"/>
    </location>
</feature>
<evidence type="ECO:0000256" key="1">
    <source>
        <dbReference type="SAM" id="Phobius"/>
    </source>
</evidence>
<gene>
    <name evidence="3" type="ORF">M408DRAFT_186356</name>
</gene>
<keyword evidence="1" id="KW-0472">Membrane</keyword>
<proteinExistence type="predicted"/>
<reference evidence="4" key="2">
    <citation type="submission" date="2015-01" db="EMBL/GenBank/DDBJ databases">
        <title>Evolutionary Origins and Diversification of the Mycorrhizal Mutualists.</title>
        <authorList>
            <consortium name="DOE Joint Genome Institute"/>
            <consortium name="Mycorrhizal Genomics Consortium"/>
            <person name="Kohler A."/>
            <person name="Kuo A."/>
            <person name="Nagy L.G."/>
            <person name="Floudas D."/>
            <person name="Copeland A."/>
            <person name="Barry K.W."/>
            <person name="Cichocki N."/>
            <person name="Veneault-Fourrey C."/>
            <person name="LaButti K."/>
            <person name="Lindquist E.A."/>
            <person name="Lipzen A."/>
            <person name="Lundell T."/>
            <person name="Morin E."/>
            <person name="Murat C."/>
            <person name="Riley R."/>
            <person name="Ohm R."/>
            <person name="Sun H."/>
            <person name="Tunlid A."/>
            <person name="Henrissat B."/>
            <person name="Grigoriev I.V."/>
            <person name="Hibbett D.S."/>
            <person name="Martin F."/>
        </authorList>
    </citation>
    <scope>NUCLEOTIDE SEQUENCE [LARGE SCALE GENOMIC DNA]</scope>
    <source>
        <strain evidence="4">MAFF 305830</strain>
    </source>
</reference>
<feature type="transmembrane region" description="Helical" evidence="1">
    <location>
        <begin position="136"/>
        <end position="154"/>
    </location>
</feature>
<keyword evidence="2" id="KW-0732">Signal</keyword>
<dbReference type="AlphaFoldDB" id="A0A0C3B7G5"/>
<keyword evidence="1" id="KW-0812">Transmembrane</keyword>
<keyword evidence="1" id="KW-1133">Transmembrane helix</keyword>
<dbReference type="STRING" id="933852.A0A0C3B7G5"/>
<accession>A0A0C3B7G5</accession>
<dbReference type="HOGENOM" id="CLU_1696573_0_0_1"/>
<dbReference type="EMBL" id="KN824279">
    <property type="protein sequence ID" value="KIM32775.1"/>
    <property type="molecule type" value="Genomic_DNA"/>
</dbReference>
<evidence type="ECO:0000313" key="3">
    <source>
        <dbReference type="EMBL" id="KIM32775.1"/>
    </source>
</evidence>
<name>A0A0C3B7G5_SERVB</name>
<evidence type="ECO:0000256" key="2">
    <source>
        <dbReference type="SAM" id="SignalP"/>
    </source>
</evidence>
<sequence>MRFAALAVLALPALVLAEPIPAPTAAPELDKRDIFGDIASGASSAFGQVTAAAGEVVTFATSVGGQGISVISVGGGSVYTLATNGAGQVTSIGGSVYTVATDGFGSFTSSAGSAFSSATQSRNAAGTTVSPISTTLVMSLAGTVAGVVMGAAFIF</sequence>
<evidence type="ECO:0000313" key="4">
    <source>
        <dbReference type="Proteomes" id="UP000054097"/>
    </source>
</evidence>
<dbReference type="Proteomes" id="UP000054097">
    <property type="component" value="Unassembled WGS sequence"/>
</dbReference>
<reference evidence="3 4" key="1">
    <citation type="submission" date="2014-04" db="EMBL/GenBank/DDBJ databases">
        <authorList>
            <consortium name="DOE Joint Genome Institute"/>
            <person name="Kuo A."/>
            <person name="Zuccaro A."/>
            <person name="Kohler A."/>
            <person name="Nagy L.G."/>
            <person name="Floudas D."/>
            <person name="Copeland A."/>
            <person name="Barry K.W."/>
            <person name="Cichocki N."/>
            <person name="Veneault-Fourrey C."/>
            <person name="LaButti K."/>
            <person name="Lindquist E.A."/>
            <person name="Lipzen A."/>
            <person name="Lundell T."/>
            <person name="Morin E."/>
            <person name="Murat C."/>
            <person name="Sun H."/>
            <person name="Tunlid A."/>
            <person name="Henrissat B."/>
            <person name="Grigoriev I.V."/>
            <person name="Hibbett D.S."/>
            <person name="Martin F."/>
            <person name="Nordberg H.P."/>
            <person name="Cantor M.N."/>
            <person name="Hua S.X."/>
        </authorList>
    </citation>
    <scope>NUCLEOTIDE SEQUENCE [LARGE SCALE GENOMIC DNA]</scope>
    <source>
        <strain evidence="3 4">MAFF 305830</strain>
    </source>
</reference>
<keyword evidence="4" id="KW-1185">Reference proteome</keyword>
<organism evidence="3 4">
    <name type="scientific">Serendipita vermifera MAFF 305830</name>
    <dbReference type="NCBI Taxonomy" id="933852"/>
    <lineage>
        <taxon>Eukaryota</taxon>
        <taxon>Fungi</taxon>
        <taxon>Dikarya</taxon>
        <taxon>Basidiomycota</taxon>
        <taxon>Agaricomycotina</taxon>
        <taxon>Agaricomycetes</taxon>
        <taxon>Sebacinales</taxon>
        <taxon>Serendipitaceae</taxon>
        <taxon>Serendipita</taxon>
    </lineage>
</organism>
<protein>
    <submittedName>
        <fullName evidence="3">Uncharacterized protein</fullName>
    </submittedName>
</protein>
<dbReference type="OrthoDB" id="4095724at2759"/>
<feature type="signal peptide" evidence="2">
    <location>
        <begin position="1"/>
        <end position="17"/>
    </location>
</feature>